<dbReference type="InterPro" id="IPR023170">
    <property type="entry name" value="HhH_base_excis_C"/>
</dbReference>
<comment type="caution">
    <text evidence="1">The sequence shown here is derived from an EMBL/GenBank/DDBJ whole genome shotgun (WGS) entry which is preliminary data.</text>
</comment>
<dbReference type="InterPro" id="IPR011257">
    <property type="entry name" value="DNA_glycosylase"/>
</dbReference>
<evidence type="ECO:0000313" key="1">
    <source>
        <dbReference type="EMBL" id="GAV08600.1"/>
    </source>
</evidence>
<dbReference type="AlphaFoldDB" id="A0A1D1W539"/>
<name>A0A1D1W539_RAMVA</name>
<dbReference type="InterPro" id="IPR003651">
    <property type="entry name" value="Endonuclease3_FeS-loop_motif"/>
</dbReference>
<reference evidence="1 2" key="1">
    <citation type="journal article" date="2016" name="Nat. Commun.">
        <title>Extremotolerant tardigrade genome and improved radiotolerance of human cultured cells by tardigrade-unique protein.</title>
        <authorList>
            <person name="Hashimoto T."/>
            <person name="Horikawa D.D."/>
            <person name="Saito Y."/>
            <person name="Kuwahara H."/>
            <person name="Kozuka-Hata H."/>
            <person name="Shin-I T."/>
            <person name="Minakuchi Y."/>
            <person name="Ohishi K."/>
            <person name="Motoyama A."/>
            <person name="Aizu T."/>
            <person name="Enomoto A."/>
            <person name="Kondo K."/>
            <person name="Tanaka S."/>
            <person name="Hara Y."/>
            <person name="Koshikawa S."/>
            <person name="Sagara H."/>
            <person name="Miura T."/>
            <person name="Yokobori S."/>
            <person name="Miyagawa K."/>
            <person name="Suzuki Y."/>
            <person name="Kubo T."/>
            <person name="Oyama M."/>
            <person name="Kohara Y."/>
            <person name="Fujiyama A."/>
            <person name="Arakawa K."/>
            <person name="Katayama T."/>
            <person name="Toyoda A."/>
            <person name="Kunieda T."/>
        </authorList>
    </citation>
    <scope>NUCLEOTIDE SEQUENCE [LARGE SCALE GENOMIC DNA]</scope>
    <source>
        <strain evidence="1 2">YOKOZUNA-1</strain>
    </source>
</reference>
<keyword evidence="2" id="KW-1185">Reference proteome</keyword>
<proteinExistence type="predicted"/>
<organism evidence="1 2">
    <name type="scientific">Ramazzottius varieornatus</name>
    <name type="common">Water bear</name>
    <name type="synonym">Tardigrade</name>
    <dbReference type="NCBI Taxonomy" id="947166"/>
    <lineage>
        <taxon>Eukaryota</taxon>
        <taxon>Metazoa</taxon>
        <taxon>Ecdysozoa</taxon>
        <taxon>Tardigrada</taxon>
        <taxon>Eutardigrada</taxon>
        <taxon>Parachela</taxon>
        <taxon>Hypsibioidea</taxon>
        <taxon>Ramazzottiidae</taxon>
        <taxon>Ramazzottius</taxon>
    </lineage>
</organism>
<dbReference type="GO" id="GO:0016787">
    <property type="term" value="F:hydrolase activity"/>
    <property type="evidence" value="ECO:0007669"/>
    <property type="project" value="UniProtKB-ARBA"/>
</dbReference>
<dbReference type="GO" id="GO:0140097">
    <property type="term" value="F:catalytic activity, acting on DNA"/>
    <property type="evidence" value="ECO:0007669"/>
    <property type="project" value="UniProtKB-ARBA"/>
</dbReference>
<dbReference type="Proteomes" id="UP000186922">
    <property type="component" value="Unassembled WGS sequence"/>
</dbReference>
<dbReference type="SMART" id="SM00525">
    <property type="entry name" value="FES"/>
    <property type="match status" value="1"/>
</dbReference>
<evidence type="ECO:0000313" key="2">
    <source>
        <dbReference type="Proteomes" id="UP000186922"/>
    </source>
</evidence>
<protein>
    <submittedName>
        <fullName evidence="1">Uncharacterized protein</fullName>
    </submittedName>
</protein>
<dbReference type="GO" id="GO:0006281">
    <property type="term" value="P:DNA repair"/>
    <property type="evidence" value="ECO:0007669"/>
    <property type="project" value="InterPro"/>
</dbReference>
<dbReference type="EMBL" id="BDGG01000018">
    <property type="protein sequence ID" value="GAV08600.1"/>
    <property type="molecule type" value="Genomic_DNA"/>
</dbReference>
<accession>A0A1D1W539</accession>
<gene>
    <name evidence="1" type="primary">RvY_18265-1</name>
    <name evidence="1" type="synonym">RvY_18265.1</name>
    <name evidence="1" type="ORF">RvY_18265</name>
</gene>
<dbReference type="GO" id="GO:0051539">
    <property type="term" value="F:4 iron, 4 sulfur cluster binding"/>
    <property type="evidence" value="ECO:0007669"/>
    <property type="project" value="InterPro"/>
</dbReference>
<dbReference type="Gene3D" id="1.10.1670.10">
    <property type="entry name" value="Helix-hairpin-Helix base-excision DNA repair enzymes (C-terminal)"/>
    <property type="match status" value="1"/>
</dbReference>
<dbReference type="SUPFAM" id="SSF48150">
    <property type="entry name" value="DNA-glycosylase"/>
    <property type="match status" value="1"/>
</dbReference>
<dbReference type="OrthoDB" id="10248838at2759"/>
<sequence>MNPIPFPKRLKVSGEAATASSLKSKPSADVAGQYGNIHDIDNNVRLLSLSDAQDLYFEDVSLKGSALVAKTIKKLKDWRQSDIGVAVYNTVPPALTAFQDRLMKKGIDPLDDLEFLYRAVVYKFMSDEFPDQSKDIFSYFTIFIVNFPDAQAFLTNESMKLTKNILDQIDVIYPTASEEVQNRLATVTLRIQKLPWNISEADKNTTPNEEVVTLARNFARSRKVLDTEDVDLGRMLTRMGRISSNHGGAAAVTHRRKIYSQMRNCAGSDEVTDIEDAISLTAQKVCTERKPQCPSCPLKSLCNAYKNHLLIKNFVKLYLKSTSFLVYTPSRLCSEGNECLLCSPDVLTSGYCSSEGVTKYSMRAEDRVKRKHQAVCVIEDVQSKTYYFSKSEEKQKVGLVRIELPVDEKASSHTVSDLVENELAKMLPETTKEIKVSRMRKCDGVETKIGEKVVRVVYGFSVKVVGGNGARNDEKDVWMKGGDISPDRLSAKDWKTFQDCVFLSVDHQPPNAKSFQRKQYGLSDGERIRLLEEAHRKRFGNFVVSV</sequence>